<protein>
    <submittedName>
        <fullName evidence="2">Putative F0F1-ATPase subunit (Ca2+/Mg2+ transporter)</fullName>
    </submittedName>
</protein>
<keyword evidence="1" id="KW-0812">Transmembrane</keyword>
<sequence>MSVKNNKNTRSTLQLFGRVSGLGISFALIICFMAFFGYKADVYFATLPVLTCIGIIIGFFLALISIYQIIKKDHL</sequence>
<keyword evidence="1" id="KW-1133">Transmembrane helix</keyword>
<accession>A0A4R3KG25</accession>
<feature type="transmembrane region" description="Helical" evidence="1">
    <location>
        <begin position="15"/>
        <end position="36"/>
    </location>
</feature>
<dbReference type="Proteomes" id="UP000295188">
    <property type="component" value="Unassembled WGS sequence"/>
</dbReference>
<keyword evidence="1" id="KW-0472">Membrane</keyword>
<evidence type="ECO:0000313" key="3">
    <source>
        <dbReference type="Proteomes" id="UP000295188"/>
    </source>
</evidence>
<dbReference type="AlphaFoldDB" id="A0A4R3KG25"/>
<evidence type="ECO:0000256" key="1">
    <source>
        <dbReference type="SAM" id="Phobius"/>
    </source>
</evidence>
<comment type="caution">
    <text evidence="2">The sequence shown here is derived from an EMBL/GenBank/DDBJ whole genome shotgun (WGS) entry which is preliminary data.</text>
</comment>
<dbReference type="Pfam" id="PF09527">
    <property type="entry name" value="ATPase_gene1"/>
    <property type="match status" value="1"/>
</dbReference>
<name>A0A4R3KG25_9FIRM</name>
<feature type="transmembrane region" description="Helical" evidence="1">
    <location>
        <begin position="42"/>
        <end position="70"/>
    </location>
</feature>
<dbReference type="EMBL" id="SMAA01000001">
    <property type="protein sequence ID" value="TCS82043.1"/>
    <property type="molecule type" value="Genomic_DNA"/>
</dbReference>
<organism evidence="2 3">
    <name type="scientific">Pectinatus cerevisiiphilus</name>
    <dbReference type="NCBI Taxonomy" id="86956"/>
    <lineage>
        <taxon>Bacteria</taxon>
        <taxon>Bacillati</taxon>
        <taxon>Bacillota</taxon>
        <taxon>Negativicutes</taxon>
        <taxon>Selenomonadales</taxon>
        <taxon>Selenomonadaceae</taxon>
        <taxon>Pectinatus</taxon>
    </lineage>
</organism>
<dbReference type="RefSeq" id="WP_165874431.1">
    <property type="nucleotide sequence ID" value="NZ_SMAA01000001.1"/>
</dbReference>
<proteinExistence type="predicted"/>
<gene>
    <name evidence="2" type="ORF">EDC37_101215</name>
</gene>
<keyword evidence="3" id="KW-1185">Reference proteome</keyword>
<dbReference type="InterPro" id="IPR032820">
    <property type="entry name" value="ATPase_put"/>
</dbReference>
<evidence type="ECO:0000313" key="2">
    <source>
        <dbReference type="EMBL" id="TCS82043.1"/>
    </source>
</evidence>
<reference evidence="2 3" key="1">
    <citation type="submission" date="2019-03" db="EMBL/GenBank/DDBJ databases">
        <title>Genomic Encyclopedia of Type Strains, Phase IV (KMG-IV): sequencing the most valuable type-strain genomes for metagenomic binning, comparative biology and taxonomic classification.</title>
        <authorList>
            <person name="Goeker M."/>
        </authorList>
    </citation>
    <scope>NUCLEOTIDE SEQUENCE [LARGE SCALE GENOMIC DNA]</scope>
    <source>
        <strain evidence="2 3">DSM 20467</strain>
    </source>
</reference>